<evidence type="ECO:0000313" key="2">
    <source>
        <dbReference type="EMBL" id="TQL14929.1"/>
    </source>
</evidence>
<proteinExistence type="predicted"/>
<evidence type="ECO:0000313" key="3">
    <source>
        <dbReference type="Proteomes" id="UP000316887"/>
    </source>
</evidence>
<dbReference type="RefSeq" id="WP_185738209.1">
    <property type="nucleotide sequence ID" value="NZ_VFOF01000007.1"/>
</dbReference>
<dbReference type="InterPro" id="IPR025272">
    <property type="entry name" value="SocA_Panacea"/>
</dbReference>
<name>A0A542VUD6_ZYMMB</name>
<feature type="domain" description="Antitoxin SocA-like Panacea" evidence="1">
    <location>
        <begin position="32"/>
        <end position="145"/>
    </location>
</feature>
<dbReference type="Proteomes" id="UP000316887">
    <property type="component" value="Unassembled WGS sequence"/>
</dbReference>
<protein>
    <submittedName>
        <fullName evidence="2">Uncharacterized protein DUF4065</fullName>
    </submittedName>
</protein>
<sequence length="188" mass="21628">MAPDRKKILEVILFLLEEGERRGLMLTQYDIVKSVFLADKKHLDEFGRPITFDNYTAMKHGPVPSFTYDLLKPTAPKSLWQFFGLDEPPWIRKERAGTTAAEYSCPERHANLRKLSATDIDALCSALTVVKSLRFGDLREYTHSNRAYIAAWRDDDAVRAFDMDYRLIPDVDDLDLIDDLAYASHHCD</sequence>
<dbReference type="Pfam" id="PF13274">
    <property type="entry name" value="SocA_Panacea"/>
    <property type="match status" value="1"/>
</dbReference>
<reference evidence="2 3" key="1">
    <citation type="submission" date="2019-06" db="EMBL/GenBank/DDBJ databases">
        <title>Genome sequencing of Zymomonas mobilis strains for genetic engineering and biofuel applications.</title>
        <authorList>
            <person name="Teravest M."/>
        </authorList>
    </citation>
    <scope>NUCLEOTIDE SEQUENCE [LARGE SCALE GENOMIC DNA]</scope>
    <source>
        <strain evidence="2 3">AN0101</strain>
    </source>
</reference>
<organism evidence="2 3">
    <name type="scientific">Zymomonas mobilis</name>
    <dbReference type="NCBI Taxonomy" id="542"/>
    <lineage>
        <taxon>Bacteria</taxon>
        <taxon>Pseudomonadati</taxon>
        <taxon>Pseudomonadota</taxon>
        <taxon>Alphaproteobacteria</taxon>
        <taxon>Sphingomonadales</taxon>
        <taxon>Zymomonadaceae</taxon>
        <taxon>Zymomonas</taxon>
    </lineage>
</organism>
<dbReference type="AlphaFoldDB" id="A0A542VUD6"/>
<gene>
    <name evidence="2" type="ORF">FBY58_1859</name>
</gene>
<dbReference type="EMBL" id="VFOF01000007">
    <property type="protein sequence ID" value="TQL14929.1"/>
    <property type="molecule type" value="Genomic_DNA"/>
</dbReference>
<accession>A0A542VUD6</accession>
<comment type="caution">
    <text evidence="2">The sequence shown here is derived from an EMBL/GenBank/DDBJ whole genome shotgun (WGS) entry which is preliminary data.</text>
</comment>
<evidence type="ECO:0000259" key="1">
    <source>
        <dbReference type="Pfam" id="PF13274"/>
    </source>
</evidence>